<keyword evidence="2" id="KW-1185">Reference proteome</keyword>
<dbReference type="Gene3D" id="3.30.420.10">
    <property type="entry name" value="Ribonuclease H-like superfamily/Ribonuclease H"/>
    <property type="match status" value="1"/>
</dbReference>
<accession>A0A1U7MYE9</accession>
<gene>
    <name evidence="1" type="ORF">BJP37_06290</name>
</gene>
<organism evidence="1 2">
    <name type="scientific">Moorena bouillonii PNG</name>
    <dbReference type="NCBI Taxonomy" id="568701"/>
    <lineage>
        <taxon>Bacteria</taxon>
        <taxon>Bacillati</taxon>
        <taxon>Cyanobacteriota</taxon>
        <taxon>Cyanophyceae</taxon>
        <taxon>Coleofasciculales</taxon>
        <taxon>Coleofasciculaceae</taxon>
        <taxon>Moorena</taxon>
    </lineage>
</organism>
<dbReference type="InterPro" id="IPR011518">
    <property type="entry name" value="Transposase_36"/>
</dbReference>
<dbReference type="Proteomes" id="UP000186657">
    <property type="component" value="Unassembled WGS sequence"/>
</dbReference>
<dbReference type="Pfam" id="PF07592">
    <property type="entry name" value="DDE_Tnp_ISAZ013"/>
    <property type="match status" value="1"/>
</dbReference>
<protein>
    <recommendedName>
        <fullName evidence="3">Transposase</fullName>
    </recommendedName>
</protein>
<sequence length="130" mass="15007">MARLNDNQFQPTQFDELVINLDGGSATLRNRTQFIKRMVEWSRAIATRIRVKYYPPYHSKYNPIERCWAALENYWNGAIYDSVEAVVQWATNMSCNGCTPTVHILDTIYEKGLRPKPQGIGILSTFKVSF</sequence>
<proteinExistence type="predicted"/>
<reference evidence="1 2" key="1">
    <citation type="submission" date="2016-10" db="EMBL/GenBank/DDBJ databases">
        <title>Comparative genomics uncovers the prolific and rare metabolic potential of the cyanobacterial genus Moorea.</title>
        <authorList>
            <person name="Leao T."/>
            <person name="Castelao G."/>
            <person name="Korobeynikov A."/>
            <person name="Monroe E.A."/>
            <person name="Podell S."/>
            <person name="Glukhov E."/>
            <person name="Allen E."/>
            <person name="Gerwick W.H."/>
            <person name="Gerwick L."/>
        </authorList>
    </citation>
    <scope>NUCLEOTIDE SEQUENCE [LARGE SCALE GENOMIC DNA]</scope>
    <source>
        <strain evidence="1 2">PNG5-198</strain>
    </source>
</reference>
<evidence type="ECO:0000313" key="2">
    <source>
        <dbReference type="Proteomes" id="UP000186657"/>
    </source>
</evidence>
<evidence type="ECO:0000313" key="1">
    <source>
        <dbReference type="EMBL" id="OLT58712.1"/>
    </source>
</evidence>
<dbReference type="InterPro" id="IPR036397">
    <property type="entry name" value="RNaseH_sf"/>
</dbReference>
<dbReference type="GO" id="GO:0003676">
    <property type="term" value="F:nucleic acid binding"/>
    <property type="evidence" value="ECO:0007669"/>
    <property type="project" value="InterPro"/>
</dbReference>
<dbReference type="EMBL" id="MKZS01000001">
    <property type="protein sequence ID" value="OLT58712.1"/>
    <property type="molecule type" value="Genomic_DNA"/>
</dbReference>
<comment type="caution">
    <text evidence="1">The sequence shown here is derived from an EMBL/GenBank/DDBJ whole genome shotgun (WGS) entry which is preliminary data.</text>
</comment>
<evidence type="ECO:0008006" key="3">
    <source>
        <dbReference type="Google" id="ProtNLM"/>
    </source>
</evidence>
<name>A0A1U7MYE9_9CYAN</name>
<dbReference type="AlphaFoldDB" id="A0A1U7MYE9"/>